<proteinExistence type="predicted"/>
<evidence type="ECO:0000313" key="2">
    <source>
        <dbReference type="EMBL" id="QJH97031.1"/>
    </source>
</evidence>
<dbReference type="EMBL" id="MT143975">
    <property type="protein sequence ID" value="QJA44362.1"/>
    <property type="molecule type" value="Genomic_DNA"/>
</dbReference>
<organism evidence="1">
    <name type="scientific">viral metagenome</name>
    <dbReference type="NCBI Taxonomy" id="1070528"/>
    <lineage>
        <taxon>unclassified sequences</taxon>
        <taxon>metagenomes</taxon>
        <taxon>organismal metagenomes</taxon>
    </lineage>
</organism>
<dbReference type="AlphaFoldDB" id="A0A6H1ZA74"/>
<reference evidence="1" key="1">
    <citation type="submission" date="2020-03" db="EMBL/GenBank/DDBJ databases">
        <title>The deep terrestrial virosphere.</title>
        <authorList>
            <person name="Holmfeldt K."/>
            <person name="Nilsson E."/>
            <person name="Simone D."/>
            <person name="Lopez-Fernandez M."/>
            <person name="Wu X."/>
            <person name="de Brujin I."/>
            <person name="Lundin D."/>
            <person name="Andersson A."/>
            <person name="Bertilsson S."/>
            <person name="Dopson M."/>
        </authorList>
    </citation>
    <scope>NUCLEOTIDE SEQUENCE</scope>
    <source>
        <strain evidence="1">TM448A00093</strain>
        <strain evidence="2">TM448B00906</strain>
    </source>
</reference>
<gene>
    <name evidence="1" type="ORF">TM448A00093_0092</name>
    <name evidence="2" type="ORF">TM448B00906_0003</name>
</gene>
<protein>
    <submittedName>
        <fullName evidence="1">Uncharacterized protein</fullName>
    </submittedName>
</protein>
<evidence type="ECO:0000313" key="1">
    <source>
        <dbReference type="EMBL" id="QJA44362.1"/>
    </source>
</evidence>
<dbReference type="EMBL" id="MT144671">
    <property type="protein sequence ID" value="QJH97031.1"/>
    <property type="molecule type" value="Genomic_DNA"/>
</dbReference>
<name>A0A6H1ZA74_9ZZZZ</name>
<accession>A0A6H1ZA74</accession>
<sequence length="63" mass="7397">MKHEKIIIEAYIRDINFTISNDLGASAELDVRLVLKDITQSSWQSIKHLQRMNRITKITIEEK</sequence>